<comment type="subcellular location">
    <subcellularLocation>
        <location evidence="1">Membrane</location>
        <topology evidence="1">Multi-pass membrane protein</topology>
    </subcellularLocation>
</comment>
<dbReference type="AlphaFoldDB" id="A0A9P5DRD8"/>
<dbReference type="Proteomes" id="UP000730481">
    <property type="component" value="Unassembled WGS sequence"/>
</dbReference>
<dbReference type="SUPFAM" id="SSF103473">
    <property type="entry name" value="MFS general substrate transporter"/>
    <property type="match status" value="1"/>
</dbReference>
<feature type="transmembrane region" description="Helical" evidence="8">
    <location>
        <begin position="141"/>
        <end position="161"/>
    </location>
</feature>
<evidence type="ECO:0000256" key="1">
    <source>
        <dbReference type="ARBA" id="ARBA00004141"/>
    </source>
</evidence>
<feature type="transmembrane region" description="Helical" evidence="8">
    <location>
        <begin position="336"/>
        <end position="354"/>
    </location>
</feature>
<feature type="compositionally biased region" description="Basic and acidic residues" evidence="7">
    <location>
        <begin position="1"/>
        <end position="14"/>
    </location>
</feature>
<dbReference type="FunFam" id="1.20.1250.20:FF:000068">
    <property type="entry name" value="MFS general substrate transporter"/>
    <property type="match status" value="1"/>
</dbReference>
<feature type="domain" description="Major facilitator superfamily (MFS) profile" evidence="9">
    <location>
        <begin position="44"/>
        <end position="457"/>
    </location>
</feature>
<evidence type="ECO:0000256" key="8">
    <source>
        <dbReference type="SAM" id="Phobius"/>
    </source>
</evidence>
<evidence type="ECO:0000313" key="10">
    <source>
        <dbReference type="EMBL" id="KAF4332009.1"/>
    </source>
</evidence>
<evidence type="ECO:0000256" key="7">
    <source>
        <dbReference type="SAM" id="MobiDB-lite"/>
    </source>
</evidence>
<feature type="transmembrane region" description="Helical" evidence="8">
    <location>
        <begin position="204"/>
        <end position="225"/>
    </location>
</feature>
<evidence type="ECO:0000256" key="2">
    <source>
        <dbReference type="ARBA" id="ARBA00022448"/>
    </source>
</evidence>
<dbReference type="OrthoDB" id="19923at2759"/>
<keyword evidence="3 8" id="KW-0812">Transmembrane</keyword>
<evidence type="ECO:0000256" key="3">
    <source>
        <dbReference type="ARBA" id="ARBA00022692"/>
    </source>
</evidence>
<dbReference type="PANTHER" id="PTHR43791">
    <property type="entry name" value="PERMEASE-RELATED"/>
    <property type="match status" value="1"/>
</dbReference>
<feature type="transmembrane region" description="Helical" evidence="8">
    <location>
        <begin position="366"/>
        <end position="387"/>
    </location>
</feature>
<accession>A0A9P5DRD8</accession>
<dbReference type="PROSITE" id="PS50850">
    <property type="entry name" value="MFS"/>
    <property type="match status" value="1"/>
</dbReference>
<keyword evidence="5 8" id="KW-0472">Membrane</keyword>
<dbReference type="FunFam" id="1.20.1250.20:FF:000034">
    <property type="entry name" value="MFS general substrate transporter"/>
    <property type="match status" value="1"/>
</dbReference>
<dbReference type="EMBL" id="PVQB02001245">
    <property type="protein sequence ID" value="KAF4332009.1"/>
    <property type="molecule type" value="Genomic_DNA"/>
</dbReference>
<feature type="region of interest" description="Disordered" evidence="7">
    <location>
        <begin position="1"/>
        <end position="30"/>
    </location>
</feature>
<feature type="transmembrane region" description="Helical" evidence="8">
    <location>
        <begin position="109"/>
        <end position="129"/>
    </location>
</feature>
<evidence type="ECO:0000259" key="9">
    <source>
        <dbReference type="PROSITE" id="PS50850"/>
    </source>
</evidence>
<dbReference type="InterPro" id="IPR011701">
    <property type="entry name" value="MFS"/>
</dbReference>
<proteinExistence type="predicted"/>
<protein>
    <submittedName>
        <fullName evidence="10">Tartrate transporter</fullName>
    </submittedName>
</protein>
<comment type="caution">
    <text evidence="10">The sequence shown here is derived from an EMBL/GenBank/DDBJ whole genome shotgun (WGS) entry which is preliminary data.</text>
</comment>
<feature type="transmembrane region" description="Helical" evidence="8">
    <location>
        <begin position="83"/>
        <end position="103"/>
    </location>
</feature>
<dbReference type="InterPro" id="IPR036259">
    <property type="entry name" value="MFS_trans_sf"/>
</dbReference>
<evidence type="ECO:0000256" key="6">
    <source>
        <dbReference type="ARBA" id="ARBA00023180"/>
    </source>
</evidence>
<feature type="transmembrane region" description="Helical" evidence="8">
    <location>
        <begin position="44"/>
        <end position="62"/>
    </location>
</feature>
<gene>
    <name evidence="10" type="ORF">FBEOM_14207</name>
</gene>
<dbReference type="Pfam" id="PF07690">
    <property type="entry name" value="MFS_1"/>
    <property type="match status" value="1"/>
</dbReference>
<evidence type="ECO:0000256" key="4">
    <source>
        <dbReference type="ARBA" id="ARBA00022989"/>
    </source>
</evidence>
<dbReference type="GO" id="GO:0016020">
    <property type="term" value="C:membrane"/>
    <property type="evidence" value="ECO:0007669"/>
    <property type="project" value="UniProtKB-SubCell"/>
</dbReference>
<organism evidence="10 11">
    <name type="scientific">Fusarium beomiforme</name>
    <dbReference type="NCBI Taxonomy" id="44412"/>
    <lineage>
        <taxon>Eukaryota</taxon>
        <taxon>Fungi</taxon>
        <taxon>Dikarya</taxon>
        <taxon>Ascomycota</taxon>
        <taxon>Pezizomycotina</taxon>
        <taxon>Sordariomycetes</taxon>
        <taxon>Hypocreomycetidae</taxon>
        <taxon>Hypocreales</taxon>
        <taxon>Nectriaceae</taxon>
        <taxon>Fusarium</taxon>
        <taxon>Fusarium burgessii species complex</taxon>
    </lineage>
</organism>
<dbReference type="PANTHER" id="PTHR43791:SF52">
    <property type="entry name" value="TRANSPORTER, PUTATIVE (AFU_ORTHOLOGUE AFUA_1G11820)-RELATED"/>
    <property type="match status" value="1"/>
</dbReference>
<dbReference type="InterPro" id="IPR020846">
    <property type="entry name" value="MFS_dom"/>
</dbReference>
<reference evidence="10" key="1">
    <citation type="journal article" date="2017" name="Mycologia">
        <title>Fusarium algeriense, sp. nov., a novel toxigenic crown rot pathogen of durum wheat from Algeria is nested in the Fusarium burgessii species complex.</title>
        <authorList>
            <person name="Laraba I."/>
            <person name="Keddad A."/>
            <person name="Boureghda H."/>
            <person name="Abdallah N."/>
            <person name="Vaughan M.M."/>
            <person name="Proctor R.H."/>
            <person name="Busman M."/>
            <person name="O'Donnell K."/>
        </authorList>
    </citation>
    <scope>NUCLEOTIDE SEQUENCE</scope>
    <source>
        <strain evidence="10">NRRL 25174</strain>
    </source>
</reference>
<name>A0A9P5DRD8_9HYPO</name>
<feature type="transmembrane region" description="Helical" evidence="8">
    <location>
        <begin position="273"/>
        <end position="298"/>
    </location>
</feature>
<keyword evidence="6" id="KW-0325">Glycoprotein</keyword>
<reference evidence="10" key="2">
    <citation type="submission" date="2020-02" db="EMBL/GenBank/DDBJ databases">
        <title>Identification and distribution of gene clusters putatively required for synthesis of sphingolipid metabolism inhibitors in phylogenetically diverse species of the filamentous fungus Fusarium.</title>
        <authorList>
            <person name="Kim H.-S."/>
            <person name="Busman M."/>
            <person name="Brown D.W."/>
            <person name="Divon H."/>
            <person name="Uhlig S."/>
            <person name="Proctor R.H."/>
        </authorList>
    </citation>
    <scope>NUCLEOTIDE SEQUENCE</scope>
    <source>
        <strain evidence="10">NRRL 25174</strain>
    </source>
</reference>
<dbReference type="GO" id="GO:0022857">
    <property type="term" value="F:transmembrane transporter activity"/>
    <property type="evidence" value="ECO:0007669"/>
    <property type="project" value="InterPro"/>
</dbReference>
<feature type="transmembrane region" description="Helical" evidence="8">
    <location>
        <begin position="427"/>
        <end position="451"/>
    </location>
</feature>
<evidence type="ECO:0000256" key="5">
    <source>
        <dbReference type="ARBA" id="ARBA00023136"/>
    </source>
</evidence>
<dbReference type="CDD" id="cd17327">
    <property type="entry name" value="MFS_FEN2_like"/>
    <property type="match status" value="1"/>
</dbReference>
<dbReference type="Gene3D" id="1.20.1250.20">
    <property type="entry name" value="MFS general substrate transporter like domains"/>
    <property type="match status" value="2"/>
</dbReference>
<evidence type="ECO:0000313" key="11">
    <source>
        <dbReference type="Proteomes" id="UP000730481"/>
    </source>
</evidence>
<keyword evidence="2" id="KW-0813">Transport</keyword>
<keyword evidence="11" id="KW-1185">Reference proteome</keyword>
<feature type="transmembrane region" description="Helical" evidence="8">
    <location>
        <begin position="173"/>
        <end position="192"/>
    </location>
</feature>
<keyword evidence="4 8" id="KW-1133">Transmembrane helix</keyword>
<sequence>MPDLNEKATFDHSSLKGAESTVEQQSHEESEATKKLLRKCDFRLIPPLMVIFFLSFMDRTNIGNAKIQGMTEDLKMTGSDYNMALFVFFIPYILFEVPSNIMIKKLSPSLWLSAITVLWGISTVGMGLVHNIQGLIACRALLGFFEAGITPGCIYLISMYYKRFEVQWRMSLFFSAAILAGAFSGLLAFAIARMHDVGGLEAWRWIFILEGILTVVVGVIAKWWIPDWPETAKFLSDDERSRLIARLADDSGDAKMNHLNKAAWKRILTDWKIYLGTLAYFGIVNNGYAGSFFIPTILREMGYAAERAQVLTIPVYIVATIGCLSAAYLADRLRHRYGFTMFGVVMTSIGYILLLLQHHVPTAARYFALFLLVTGGYITQPVILGWLSNTMGGHYKRSIASASQVGFGNLGGIVASNVYLTREAPEYWTGLGVSLGMVWICGISCTAFYFLAIRENKKRDRGERDHRLQGVDADNLGDDHPHWRDEGVDLNHYADSCDIAMSQLEHCKPFRDPLIYWLDSIQPLFPNPFNSSISMPGSVNSGLFSRLPGEVLNQIFDGLLNIDMKNLRQICSYLNAITHLQLGRVFLSPNPRDIETFTSIVDHALFRFNVTEICREGDNPFEEEENFELFSIIPEGVGRHWDGEERFKWHGFGVITKQVAQHIRENPMSNLSELVVESRQL</sequence>
<feature type="transmembrane region" description="Helical" evidence="8">
    <location>
        <begin position="310"/>
        <end position="330"/>
    </location>
</feature>